<accession>A0A5J9UVF6</accession>
<evidence type="ECO:0000313" key="3">
    <source>
        <dbReference type="Proteomes" id="UP000324897"/>
    </source>
</evidence>
<organism evidence="2 3">
    <name type="scientific">Eragrostis curvula</name>
    <name type="common">weeping love grass</name>
    <dbReference type="NCBI Taxonomy" id="38414"/>
    <lineage>
        <taxon>Eukaryota</taxon>
        <taxon>Viridiplantae</taxon>
        <taxon>Streptophyta</taxon>
        <taxon>Embryophyta</taxon>
        <taxon>Tracheophyta</taxon>
        <taxon>Spermatophyta</taxon>
        <taxon>Magnoliopsida</taxon>
        <taxon>Liliopsida</taxon>
        <taxon>Poales</taxon>
        <taxon>Poaceae</taxon>
        <taxon>PACMAD clade</taxon>
        <taxon>Chloridoideae</taxon>
        <taxon>Eragrostideae</taxon>
        <taxon>Eragrostidinae</taxon>
        <taxon>Eragrostis</taxon>
    </lineage>
</organism>
<feature type="region of interest" description="Disordered" evidence="1">
    <location>
        <begin position="1"/>
        <end position="64"/>
    </location>
</feature>
<comment type="caution">
    <text evidence="2">The sequence shown here is derived from an EMBL/GenBank/DDBJ whole genome shotgun (WGS) entry which is preliminary data.</text>
</comment>
<feature type="compositionally biased region" description="Low complexity" evidence="1">
    <location>
        <begin position="1"/>
        <end position="12"/>
    </location>
</feature>
<protein>
    <submittedName>
        <fullName evidence="2">Uncharacterized protein</fullName>
    </submittedName>
</protein>
<dbReference type="Gramene" id="TVU27354">
    <property type="protein sequence ID" value="TVU27354"/>
    <property type="gene ID" value="EJB05_29959"/>
</dbReference>
<sequence>MTPRPRAAAGVPRGRRAAAARALGRAAHLPRRRRVARPVQALVQGTSRPPQIPPLRQQPDLPGRCPSAHLIRPRPAAPQQGASRIYIRKGSMSIVFYGVCKHCTVTYECSHMYV</sequence>
<evidence type="ECO:0000313" key="2">
    <source>
        <dbReference type="EMBL" id="TVU27354.1"/>
    </source>
</evidence>
<name>A0A5J9UVF6_9POAL</name>
<keyword evidence="3" id="KW-1185">Reference proteome</keyword>
<gene>
    <name evidence="2" type="ORF">EJB05_29959</name>
</gene>
<dbReference type="EMBL" id="RWGY01000013">
    <property type="protein sequence ID" value="TVU27354.1"/>
    <property type="molecule type" value="Genomic_DNA"/>
</dbReference>
<reference evidence="2 3" key="1">
    <citation type="journal article" date="2019" name="Sci. Rep.">
        <title>A high-quality genome of Eragrostis curvula grass provides insights into Poaceae evolution and supports new strategies to enhance forage quality.</title>
        <authorList>
            <person name="Carballo J."/>
            <person name="Santos B.A.C.M."/>
            <person name="Zappacosta D."/>
            <person name="Garbus I."/>
            <person name="Selva J.P."/>
            <person name="Gallo C.A."/>
            <person name="Diaz A."/>
            <person name="Albertini E."/>
            <person name="Caccamo M."/>
            <person name="Echenique V."/>
        </authorList>
    </citation>
    <scope>NUCLEOTIDE SEQUENCE [LARGE SCALE GENOMIC DNA]</scope>
    <source>
        <strain evidence="3">cv. Victoria</strain>
        <tissue evidence="2">Leaf</tissue>
    </source>
</reference>
<dbReference type="Proteomes" id="UP000324897">
    <property type="component" value="Chromosome 2"/>
</dbReference>
<proteinExistence type="predicted"/>
<evidence type="ECO:0000256" key="1">
    <source>
        <dbReference type="SAM" id="MobiDB-lite"/>
    </source>
</evidence>
<dbReference type="AlphaFoldDB" id="A0A5J9UVF6"/>